<dbReference type="EMBL" id="CP033241">
    <property type="protein sequence ID" value="AZF83825.1"/>
    <property type="molecule type" value="Genomic_DNA"/>
</dbReference>
<dbReference type="Proteomes" id="UP000267993">
    <property type="component" value="Chromosome"/>
</dbReference>
<dbReference type="Gene3D" id="1.10.287.3510">
    <property type="match status" value="1"/>
</dbReference>
<accession>A0A0E3MBW9</accession>
<evidence type="ECO:0000313" key="13">
    <source>
        <dbReference type="EMBL" id="AZF78583.1"/>
    </source>
</evidence>
<dbReference type="AlphaFoldDB" id="A0A0E3MBW9"/>
<dbReference type="GeneID" id="24780133"/>
<evidence type="ECO:0000313" key="22">
    <source>
        <dbReference type="Proteomes" id="UP000267993"/>
    </source>
</evidence>
<evidence type="ECO:0000256" key="4">
    <source>
        <dbReference type="ARBA" id="ARBA00023136"/>
    </source>
</evidence>
<dbReference type="EMBL" id="CP033237">
    <property type="protein sequence ID" value="AZF73349.1"/>
    <property type="molecule type" value="Genomic_DNA"/>
</dbReference>
<evidence type="ECO:0000313" key="28">
    <source>
        <dbReference type="Proteomes" id="UP000282269"/>
    </source>
</evidence>
<evidence type="ECO:0000313" key="24">
    <source>
        <dbReference type="Proteomes" id="UP000273194"/>
    </source>
</evidence>
<dbReference type="KEGG" id="ssol:SULB_1348"/>
<keyword evidence="2 5" id="KW-0812">Transmembrane</keyword>
<evidence type="ECO:0000256" key="3">
    <source>
        <dbReference type="ARBA" id="ARBA00022989"/>
    </source>
</evidence>
<evidence type="ECO:0000313" key="17">
    <source>
        <dbReference type="EMBL" id="SAI83865.1"/>
    </source>
</evidence>
<dbReference type="Proteomes" id="UP000282269">
    <property type="component" value="Chromosome"/>
</dbReference>
<dbReference type="Pfam" id="PF00420">
    <property type="entry name" value="Oxidored_q2"/>
    <property type="match status" value="1"/>
</dbReference>
<evidence type="ECO:0000313" key="20">
    <source>
        <dbReference type="Proteomes" id="UP000033106"/>
    </source>
</evidence>
<dbReference type="Proteomes" id="UP000278715">
    <property type="component" value="Chromosome"/>
</dbReference>
<dbReference type="Proteomes" id="UP000033106">
    <property type="component" value="Chromosome"/>
</dbReference>
<evidence type="ECO:0000313" key="18">
    <source>
        <dbReference type="Proteomes" id="UP000033057"/>
    </source>
</evidence>
<evidence type="ECO:0000313" key="15">
    <source>
        <dbReference type="EMBL" id="AZF83825.1"/>
    </source>
</evidence>
<dbReference type="EMBL" id="CP011057">
    <property type="protein sequence ID" value="AKA79029.1"/>
    <property type="molecule type" value="Genomic_DNA"/>
</dbReference>
<dbReference type="Proteomes" id="UP000275843">
    <property type="component" value="Chromosome"/>
</dbReference>
<evidence type="ECO:0000256" key="5">
    <source>
        <dbReference type="SAM" id="Phobius"/>
    </source>
</evidence>
<evidence type="ECO:0000313" key="19">
    <source>
        <dbReference type="Proteomes" id="UP000033085"/>
    </source>
</evidence>
<evidence type="ECO:0000313" key="26">
    <source>
        <dbReference type="Proteomes" id="UP000275843"/>
    </source>
</evidence>
<dbReference type="GeneID" id="44129302"/>
<dbReference type="Proteomes" id="UP000273443">
    <property type="component" value="Chromosome"/>
</dbReference>
<reference evidence="22 23" key="4">
    <citation type="journal article" date="2018" name="Proc. Natl. Acad. Sci. U.S.A.">
        <title>Nonmutational mechanism of inheritance in the Archaeon Sulfolobus solfataricus.</title>
        <authorList>
            <person name="Payne S."/>
            <person name="McCarthy S."/>
            <person name="Johnson T."/>
            <person name="North E."/>
            <person name="Blum P."/>
        </authorList>
    </citation>
    <scope>NUCLEOTIDE SEQUENCE [LARGE SCALE GENOMIC DNA]</scope>
    <source>
        <strain evidence="10 22">SARC-H</strain>
        <strain evidence="11 26">SARC-I</strain>
        <strain evidence="13 27">SARC-N</strain>
        <strain evidence="14 28">SARC-O</strain>
        <strain evidence="15 23">SUL120</strain>
        <strain evidence="9 24">SULG</strain>
        <strain evidence="12 25">SULM</strain>
    </source>
</reference>
<evidence type="ECO:0000313" key="8">
    <source>
        <dbReference type="EMBL" id="AKA79029.1"/>
    </source>
</evidence>
<dbReference type="EMBL" id="LT549890">
    <property type="protein sequence ID" value="SAI83865.1"/>
    <property type="molecule type" value="Genomic_DNA"/>
</dbReference>
<evidence type="ECO:0000313" key="23">
    <source>
        <dbReference type="Proteomes" id="UP000269431"/>
    </source>
</evidence>
<proteinExistence type="predicted"/>
<evidence type="ECO:0000313" key="14">
    <source>
        <dbReference type="EMBL" id="AZF81186.1"/>
    </source>
</evidence>
<evidence type="ECO:0000313" key="9">
    <source>
        <dbReference type="EMBL" id="AZF68109.1"/>
    </source>
</evidence>
<dbReference type="Proteomes" id="UP000269431">
    <property type="component" value="Chromosome"/>
</dbReference>
<feature type="transmembrane region" description="Helical" evidence="5">
    <location>
        <begin position="64"/>
        <end position="86"/>
    </location>
</feature>
<organism evidence="6 19">
    <name type="scientific">Saccharolobus solfataricus</name>
    <name type="common">Sulfolobus solfataricus</name>
    <dbReference type="NCBI Taxonomy" id="2287"/>
    <lineage>
        <taxon>Archaea</taxon>
        <taxon>Thermoproteota</taxon>
        <taxon>Thermoprotei</taxon>
        <taxon>Sulfolobales</taxon>
        <taxon>Sulfolobaceae</taxon>
        <taxon>Saccharolobus</taxon>
    </lineage>
</organism>
<dbReference type="EMBL" id="CP033239">
    <property type="protein sequence ID" value="AZF78583.1"/>
    <property type="molecule type" value="Genomic_DNA"/>
</dbReference>
<evidence type="ECO:0000256" key="2">
    <source>
        <dbReference type="ARBA" id="ARBA00022692"/>
    </source>
</evidence>
<evidence type="ECO:0000313" key="21">
    <source>
        <dbReference type="Proteomes" id="UP000076770"/>
    </source>
</evidence>
<dbReference type="Proteomes" id="UP000594632">
    <property type="component" value="Chromosome"/>
</dbReference>
<dbReference type="RefSeq" id="WP_009990621.1">
    <property type="nucleotide sequence ID" value="NZ_CP011055.2"/>
</dbReference>
<gene>
    <name evidence="16" type="ORF">HFC64_13155</name>
    <name evidence="17" type="ORF">SSOP1_0311</name>
    <name evidence="8" type="ORF">SULA_1347</name>
    <name evidence="6" type="ORF">SULB_1348</name>
    <name evidence="7" type="ORF">SULC_1346</name>
    <name evidence="9" type="ORF">SULG_06685</name>
    <name evidence="10" type="ORF">SULH_06685</name>
    <name evidence="11" type="ORF">SULI_06685</name>
    <name evidence="12" type="ORF">SULM_06685</name>
    <name evidence="13" type="ORF">SULN_06685</name>
    <name evidence="14" type="ORF">SULO_06695</name>
    <name evidence="15" type="ORF">SULZ_06930</name>
</gene>
<evidence type="ECO:0000313" key="10">
    <source>
        <dbReference type="EMBL" id="AZF70729.1"/>
    </source>
</evidence>
<dbReference type="Proteomes" id="UP000076770">
    <property type="component" value="Chromosome i"/>
</dbReference>
<dbReference type="EMBL" id="CP033238">
    <property type="protein sequence ID" value="AZF75973.1"/>
    <property type="molecule type" value="Genomic_DNA"/>
</dbReference>
<evidence type="ECO:0000313" key="11">
    <source>
        <dbReference type="EMBL" id="AZF73349.1"/>
    </source>
</evidence>
<keyword evidence="4 5" id="KW-0472">Membrane</keyword>
<dbReference type="EMBL" id="CP011056">
    <property type="protein sequence ID" value="AKA76337.1"/>
    <property type="molecule type" value="Genomic_DNA"/>
</dbReference>
<dbReference type="Proteomes" id="UP000033057">
    <property type="component" value="Chromosome"/>
</dbReference>
<dbReference type="GO" id="GO:0016020">
    <property type="term" value="C:membrane"/>
    <property type="evidence" value="ECO:0007669"/>
    <property type="project" value="UniProtKB-SubCell"/>
</dbReference>
<dbReference type="InterPro" id="IPR039428">
    <property type="entry name" value="NUOK/Mnh_C1-like"/>
</dbReference>
<feature type="transmembrane region" description="Helical" evidence="5">
    <location>
        <begin position="38"/>
        <end position="58"/>
    </location>
</feature>
<reference evidence="16 29" key="6">
    <citation type="journal article" date="2020" name="Nat. Commun.">
        <title>The structures of two archaeal type IV pili illuminate evolutionary relationships.</title>
        <authorList>
            <person name="Wang F."/>
            <person name="Baquero D.P."/>
            <person name="Su Z."/>
            <person name="Beltran L.C."/>
            <person name="Prangishvili D."/>
            <person name="Krupovic M."/>
            <person name="Egelman E.H."/>
        </authorList>
    </citation>
    <scope>NUCLEOTIDE SEQUENCE [LARGE SCALE GENOMIC DNA]</scope>
    <source>
        <strain evidence="16 29">POZ149</strain>
    </source>
</reference>
<dbReference type="PATRIC" id="fig|2287.6.peg.1396"/>
<evidence type="ECO:0000313" key="16">
    <source>
        <dbReference type="EMBL" id="QPG50628.1"/>
    </source>
</evidence>
<dbReference type="EMBL" id="CP033240">
    <property type="protein sequence ID" value="AZF81186.1"/>
    <property type="molecule type" value="Genomic_DNA"/>
</dbReference>
<dbReference type="EMBL" id="CP033236">
    <property type="protein sequence ID" value="AZF70729.1"/>
    <property type="molecule type" value="Genomic_DNA"/>
</dbReference>
<keyword evidence="3 5" id="KW-1133">Transmembrane helix</keyword>
<evidence type="ECO:0000313" key="25">
    <source>
        <dbReference type="Proteomes" id="UP000273443"/>
    </source>
</evidence>
<name>A0A0E3MBW9_SACSO</name>
<evidence type="ECO:0000313" key="7">
    <source>
        <dbReference type="EMBL" id="AKA76337.1"/>
    </source>
</evidence>
<dbReference type="KEGG" id="ssoa:SULA_1347"/>
<feature type="transmembrane region" description="Helical" evidence="5">
    <location>
        <begin position="6"/>
        <end position="26"/>
    </location>
</feature>
<reference evidence="17" key="2">
    <citation type="submission" date="2016-04" db="EMBL/GenBank/DDBJ databases">
        <authorList>
            <person name="Evans L.H."/>
            <person name="Alamgir A."/>
            <person name="Owens N."/>
            <person name="Weber N.D."/>
            <person name="Virtaneva K."/>
            <person name="Barbian K."/>
            <person name="Babar A."/>
            <person name="Rosenke K."/>
        </authorList>
    </citation>
    <scope>NUCLEOTIDE SEQUENCE</scope>
    <source>
        <strain evidence="17">P1</strain>
    </source>
</reference>
<keyword evidence="17" id="KW-0830">Ubiquinone</keyword>
<comment type="subcellular location">
    <subcellularLocation>
        <location evidence="1">Membrane</location>
        <topology evidence="1">Multi-pass membrane protein</topology>
    </subcellularLocation>
</comment>
<reference evidence="6" key="5">
    <citation type="submission" date="2018-10" db="EMBL/GenBank/DDBJ databases">
        <authorList>
            <person name="McCarthy S."/>
            <person name="Gradnigo J."/>
            <person name="Johnson T."/>
            <person name="Payne S."/>
            <person name="Lipzen A."/>
            <person name="Schackwitz W."/>
            <person name="Martin J."/>
            <person name="Moriyama E."/>
            <person name="Blum P."/>
        </authorList>
    </citation>
    <scope>NUCLEOTIDE SEQUENCE</scope>
    <source>
        <strain evidence="6">SARC-B</strain>
        <strain evidence="7">SARC-C</strain>
        <strain evidence="8">SULA</strain>
    </source>
</reference>
<evidence type="ECO:0000256" key="1">
    <source>
        <dbReference type="ARBA" id="ARBA00004141"/>
    </source>
</evidence>
<evidence type="ECO:0000313" key="12">
    <source>
        <dbReference type="EMBL" id="AZF75973.1"/>
    </source>
</evidence>
<dbReference type="EMBL" id="CP033235">
    <property type="protein sequence ID" value="AZF68109.1"/>
    <property type="molecule type" value="Genomic_DNA"/>
</dbReference>
<dbReference type="Proteomes" id="UP000273194">
    <property type="component" value="Chromosome"/>
</dbReference>
<reference evidence="21" key="3">
    <citation type="submission" date="2016-04" db="EMBL/GenBank/DDBJ databases">
        <authorList>
            <person name="Shah S.A."/>
            <person name="Garrett R.A."/>
        </authorList>
    </citation>
    <scope>NUCLEOTIDE SEQUENCE [LARGE SCALE GENOMIC DNA]</scope>
    <source>
        <strain evidence="21">ATCC 35091 / DSM 1616 / JCM 8930 / NBRC 15331 / P1</strain>
    </source>
</reference>
<dbReference type="EMBL" id="CP011055">
    <property type="protein sequence ID" value="AKA73640.1"/>
    <property type="molecule type" value="Genomic_DNA"/>
</dbReference>
<dbReference type="OrthoDB" id="44109at2157"/>
<evidence type="ECO:0000313" key="29">
    <source>
        <dbReference type="Proteomes" id="UP000594632"/>
    </source>
</evidence>
<dbReference type="Proteomes" id="UP000033085">
    <property type="component" value="Chromosome"/>
</dbReference>
<dbReference type="KEGG" id="ssof:SULC_1346"/>
<evidence type="ECO:0000313" key="6">
    <source>
        <dbReference type="EMBL" id="AKA73640.1"/>
    </source>
</evidence>
<protein>
    <submittedName>
        <fullName evidence="6">NADH-quinone oxidoreductase subunit K</fullName>
    </submittedName>
    <submittedName>
        <fullName evidence="17">NADH-ubiquinone oxidoreductase subunit 4L</fullName>
    </submittedName>
</protein>
<sequence>MMDLGLLGITISGLLIGIGIYGLSSTSNIIRVLLSSEIILNSSILFVFSYSSMVGMVYKPIVFSLFAIGMALTEVVVAFAAVILYYRQKDKLEVE</sequence>
<evidence type="ECO:0000313" key="27">
    <source>
        <dbReference type="Proteomes" id="UP000278715"/>
    </source>
</evidence>
<dbReference type="EMBL" id="CP050869">
    <property type="protein sequence ID" value="QPG50628.1"/>
    <property type="molecule type" value="Genomic_DNA"/>
</dbReference>
<reference evidence="18 19" key="1">
    <citation type="journal article" date="2015" name="Genome Announc.">
        <title>Complete Genome Sequence of Sulfolobus solfataricus Strain 98/2 and Evolved Derivatives.</title>
        <authorList>
            <person name="McCarthy S."/>
            <person name="Gradnigo J."/>
            <person name="Johnson T."/>
            <person name="Payne S."/>
            <person name="Lipzen A."/>
            <person name="Martin J."/>
            <person name="Schackwitz W."/>
            <person name="Moriyama E."/>
            <person name="Blum P."/>
        </authorList>
    </citation>
    <scope>NUCLEOTIDE SEQUENCE [LARGE SCALE GENOMIC DNA]</scope>
    <source>
        <strain evidence="18">98/2 SULC</strain>
        <strain evidence="6">SARC-B</strain>
        <strain evidence="7">SARC-C</strain>
        <strain evidence="8 20">SULA</strain>
        <strain evidence="19">SULB</strain>
    </source>
</reference>